<dbReference type="PANTHER" id="PTHR23270">
    <property type="entry name" value="PROGRAMMED CELL DEATH PROTEIN 11 PRE-RRNA PROCESSING PROTEIN RRP5"/>
    <property type="match status" value="1"/>
</dbReference>
<evidence type="ECO:0000256" key="1">
    <source>
        <dbReference type="SAM" id="MobiDB-lite"/>
    </source>
</evidence>
<dbReference type="InterPro" id="IPR012340">
    <property type="entry name" value="NA-bd_OB-fold"/>
</dbReference>
<organism evidence="3 4">
    <name type="scientific">Operophtera brumata</name>
    <name type="common">Winter moth</name>
    <name type="synonym">Phalaena brumata</name>
    <dbReference type="NCBI Taxonomy" id="104452"/>
    <lineage>
        <taxon>Eukaryota</taxon>
        <taxon>Metazoa</taxon>
        <taxon>Ecdysozoa</taxon>
        <taxon>Arthropoda</taxon>
        <taxon>Hexapoda</taxon>
        <taxon>Insecta</taxon>
        <taxon>Pterygota</taxon>
        <taxon>Neoptera</taxon>
        <taxon>Endopterygota</taxon>
        <taxon>Lepidoptera</taxon>
        <taxon>Glossata</taxon>
        <taxon>Ditrysia</taxon>
        <taxon>Geometroidea</taxon>
        <taxon>Geometridae</taxon>
        <taxon>Larentiinae</taxon>
        <taxon>Operophtera</taxon>
    </lineage>
</organism>
<accession>A0A0L7L6Y1</accession>
<dbReference type="GO" id="GO:0006364">
    <property type="term" value="P:rRNA processing"/>
    <property type="evidence" value="ECO:0007669"/>
    <property type="project" value="InterPro"/>
</dbReference>
<feature type="domain" description="S1 motif" evidence="2">
    <location>
        <begin position="77"/>
        <end position="158"/>
    </location>
</feature>
<dbReference type="Gene3D" id="2.40.50.140">
    <property type="entry name" value="Nucleic acid-binding proteins"/>
    <property type="match status" value="2"/>
</dbReference>
<sequence>MADTEEYFPRGGKKPTTLFKQSANFLGAPEKGDKKKKKLKNKSEGDDGYLSDEVTREIDQSLKNCAVGLSYQTIKEGVLVLGRVRYVYDTKLIVMLPCKLIGNVMACHVSEPYNKLLEDYVNDKADKVSELSKMFRIGQYIAVKVLEHEDRSLMLSTMPQHVNGGKALADVVRGTLFQAAVVSIEDHGYVMDIGVPNTTTFLPKKDVNPELELGLCGHGDLVCCEVGDGLREQVCSVGVRDARRGARRAAQEQASGRAAAGLQRRVHCRHGT</sequence>
<dbReference type="GO" id="GO:0003723">
    <property type="term" value="F:RNA binding"/>
    <property type="evidence" value="ECO:0007669"/>
    <property type="project" value="TreeGrafter"/>
</dbReference>
<dbReference type="InterPro" id="IPR003029">
    <property type="entry name" value="S1_domain"/>
</dbReference>
<dbReference type="PANTHER" id="PTHR23270:SF10">
    <property type="entry name" value="PROTEIN RRP5 HOMOLOG"/>
    <property type="match status" value="1"/>
</dbReference>
<evidence type="ECO:0000313" key="3">
    <source>
        <dbReference type="EMBL" id="KOB71222.1"/>
    </source>
</evidence>
<dbReference type="InterPro" id="IPR045209">
    <property type="entry name" value="Rrp5"/>
</dbReference>
<dbReference type="SUPFAM" id="SSF50249">
    <property type="entry name" value="Nucleic acid-binding proteins"/>
    <property type="match status" value="2"/>
</dbReference>
<keyword evidence="4" id="KW-1185">Reference proteome</keyword>
<evidence type="ECO:0000259" key="2">
    <source>
        <dbReference type="PROSITE" id="PS50126"/>
    </source>
</evidence>
<dbReference type="AlphaFoldDB" id="A0A0L7L6Y1"/>
<proteinExistence type="predicted"/>
<gene>
    <name evidence="3" type="ORF">OBRU01_14639</name>
</gene>
<comment type="caution">
    <text evidence="3">The sequence shown here is derived from an EMBL/GenBank/DDBJ whole genome shotgun (WGS) entry which is preliminary data.</text>
</comment>
<dbReference type="GO" id="GO:0032040">
    <property type="term" value="C:small-subunit processome"/>
    <property type="evidence" value="ECO:0007669"/>
    <property type="project" value="TreeGrafter"/>
</dbReference>
<dbReference type="STRING" id="104452.A0A0L7L6Y1"/>
<dbReference type="EMBL" id="JTDY01002537">
    <property type="protein sequence ID" value="KOB71222.1"/>
    <property type="molecule type" value="Genomic_DNA"/>
</dbReference>
<feature type="region of interest" description="Disordered" evidence="1">
    <location>
        <begin position="27"/>
        <end position="47"/>
    </location>
</feature>
<protein>
    <submittedName>
        <fullName evidence="3">Programmed cell death protein 11</fullName>
    </submittedName>
</protein>
<reference evidence="3 4" key="1">
    <citation type="journal article" date="2015" name="Genome Biol. Evol.">
        <title>The genome of winter moth (Operophtera brumata) provides a genomic perspective on sexual dimorphism and phenology.</title>
        <authorList>
            <person name="Derks M.F."/>
            <person name="Smit S."/>
            <person name="Salis L."/>
            <person name="Schijlen E."/>
            <person name="Bossers A."/>
            <person name="Mateman C."/>
            <person name="Pijl A.S."/>
            <person name="de Ridder D."/>
            <person name="Groenen M.A."/>
            <person name="Visser M.E."/>
            <person name="Megens H.J."/>
        </authorList>
    </citation>
    <scope>NUCLEOTIDE SEQUENCE [LARGE SCALE GENOMIC DNA]</scope>
    <source>
        <strain evidence="3">WM2013NL</strain>
        <tissue evidence="3">Head and thorax</tissue>
    </source>
</reference>
<name>A0A0L7L6Y1_OPEBR</name>
<evidence type="ECO:0000313" key="4">
    <source>
        <dbReference type="Proteomes" id="UP000037510"/>
    </source>
</evidence>
<dbReference type="PROSITE" id="PS50126">
    <property type="entry name" value="S1"/>
    <property type="match status" value="1"/>
</dbReference>
<dbReference type="Proteomes" id="UP000037510">
    <property type="component" value="Unassembled WGS sequence"/>
</dbReference>